<protein>
    <submittedName>
        <fullName evidence="1">Uncharacterized protein</fullName>
    </submittedName>
</protein>
<sequence length="61" mass="6734">MTSSSFASQVKISSKSSSILLVFLINSSNLIGFLNRLSPEPDVCFQVGQILFFCIECQNMI</sequence>
<name>U9T617_RHIID</name>
<dbReference type="EMBL" id="KI298489">
    <property type="protein sequence ID" value="ERZ98810.1"/>
    <property type="molecule type" value="Genomic_DNA"/>
</dbReference>
<dbReference type="HOGENOM" id="CLU_2923862_0_0_1"/>
<dbReference type="AlphaFoldDB" id="U9T617"/>
<gene>
    <name evidence="1" type="ORF">GLOINDRAFT_10175</name>
</gene>
<evidence type="ECO:0000313" key="1">
    <source>
        <dbReference type="EMBL" id="ERZ98810.1"/>
    </source>
</evidence>
<proteinExistence type="predicted"/>
<reference evidence="1" key="1">
    <citation type="submission" date="2013-07" db="EMBL/GenBank/DDBJ databases">
        <title>The genome of an arbuscular mycorrhizal fungus provides insights into the evolution of the oldest plant symbiosis.</title>
        <authorList>
            <consortium name="DOE Joint Genome Institute"/>
            <person name="Tisserant E."/>
            <person name="Malbreil M."/>
            <person name="Kuo A."/>
            <person name="Kohler A."/>
            <person name="Symeonidi A."/>
            <person name="Balestrini R."/>
            <person name="Charron P."/>
            <person name="Duensing N."/>
            <person name="Frei-dit-Frey N."/>
            <person name="Gianinazzi-Pearson V."/>
            <person name="Gilbert B."/>
            <person name="Handa Y."/>
            <person name="Hijri M."/>
            <person name="Kaul R."/>
            <person name="Kawaguchi M."/>
            <person name="Krajinski F."/>
            <person name="Lammers P."/>
            <person name="Lapierre D."/>
            <person name="Masclaux F.G."/>
            <person name="Murat C."/>
            <person name="Morin E."/>
            <person name="Ndikumana S."/>
            <person name="Pagni M."/>
            <person name="Petitpierre D."/>
            <person name="Requena N."/>
            <person name="Rosikiewicz P."/>
            <person name="Riley R."/>
            <person name="Saito K."/>
            <person name="San Clemente H."/>
            <person name="Shapiro H."/>
            <person name="van Tuinen D."/>
            <person name="Becard G."/>
            <person name="Bonfante P."/>
            <person name="Paszkowski U."/>
            <person name="Shachar-Hill Y."/>
            <person name="Young J.P."/>
            <person name="Sanders I.R."/>
            <person name="Henrissat B."/>
            <person name="Rensing S.A."/>
            <person name="Grigoriev I.V."/>
            <person name="Corradi N."/>
            <person name="Roux C."/>
            <person name="Martin F."/>
        </authorList>
    </citation>
    <scope>NUCLEOTIDE SEQUENCE</scope>
    <source>
        <strain evidence="1">DAOM 197198</strain>
    </source>
</reference>
<accession>U9T617</accession>
<organism evidence="1">
    <name type="scientific">Rhizophagus irregularis (strain DAOM 181602 / DAOM 197198 / MUCL 43194)</name>
    <name type="common">Arbuscular mycorrhizal fungus</name>
    <name type="synonym">Glomus intraradices</name>
    <dbReference type="NCBI Taxonomy" id="747089"/>
    <lineage>
        <taxon>Eukaryota</taxon>
        <taxon>Fungi</taxon>
        <taxon>Fungi incertae sedis</taxon>
        <taxon>Mucoromycota</taxon>
        <taxon>Glomeromycotina</taxon>
        <taxon>Glomeromycetes</taxon>
        <taxon>Glomerales</taxon>
        <taxon>Glomeraceae</taxon>
        <taxon>Rhizophagus</taxon>
    </lineage>
</organism>